<feature type="transmembrane region" description="Helical" evidence="8">
    <location>
        <begin position="314"/>
        <end position="335"/>
    </location>
</feature>
<keyword evidence="4" id="KW-1003">Cell membrane</keyword>
<dbReference type="PROSITE" id="PS50850">
    <property type="entry name" value="MFS"/>
    <property type="match status" value="1"/>
</dbReference>
<keyword evidence="11" id="KW-1185">Reference proteome</keyword>
<feature type="transmembrane region" description="Helical" evidence="8">
    <location>
        <begin position="44"/>
        <end position="63"/>
    </location>
</feature>
<reference evidence="11" key="1">
    <citation type="submission" date="2015-05" db="EMBL/GenBank/DDBJ databases">
        <title>Draft genome sequencing of a biphenyl-degrading bacterium, Pseudomonas balearica KF707 (=NBRC110670).</title>
        <authorList>
            <person name="Kimura N."/>
            <person name="Hirose J."/>
            <person name="Watanabe T."/>
            <person name="Suenaga H."/>
            <person name="Fujihara H."/>
            <person name="Noguchi M."/>
            <person name="Hashimoto M."/>
            <person name="Shimodaira J."/>
            <person name="Tsuchikane K."/>
            <person name="Hosoyama A."/>
            <person name="Yamazoe A."/>
            <person name="Fujita N."/>
            <person name="Furukawa K."/>
        </authorList>
    </citation>
    <scope>NUCLEOTIDE SEQUENCE [LARGE SCALE GENOMIC DNA]</scope>
    <source>
        <strain evidence="11">DSM 10086 / NBRC 110670 / KF707</strain>
    </source>
</reference>
<comment type="subcellular location">
    <subcellularLocation>
        <location evidence="8">Cell inner membrane</location>
        <topology evidence="8">Multi-pass membrane protein</topology>
    </subcellularLocation>
    <subcellularLocation>
        <location evidence="1">Cell membrane</location>
        <topology evidence="1">Multi-pass membrane protein</topology>
    </subcellularLocation>
</comment>
<evidence type="ECO:0000256" key="1">
    <source>
        <dbReference type="ARBA" id="ARBA00004651"/>
    </source>
</evidence>
<evidence type="ECO:0000256" key="7">
    <source>
        <dbReference type="ARBA" id="ARBA00023136"/>
    </source>
</evidence>
<feature type="transmembrane region" description="Helical" evidence="8">
    <location>
        <begin position="372"/>
        <end position="393"/>
    </location>
</feature>
<evidence type="ECO:0000256" key="8">
    <source>
        <dbReference type="RuleBase" id="RU365088"/>
    </source>
</evidence>
<comment type="similarity">
    <text evidence="2 8">Belongs to the major facilitator superfamily. Bcr/CmlA family.</text>
</comment>
<dbReference type="SUPFAM" id="SSF103473">
    <property type="entry name" value="MFS general substrate transporter"/>
    <property type="match status" value="1"/>
</dbReference>
<keyword evidence="5 8" id="KW-0812">Transmembrane</keyword>
<dbReference type="InterPro" id="IPR050189">
    <property type="entry name" value="MFS_Efflux_Transporters"/>
</dbReference>
<dbReference type="Proteomes" id="UP000218554">
    <property type="component" value="Chromosome"/>
</dbReference>
<dbReference type="RefSeq" id="WP_003454681.1">
    <property type="nucleotide sequence ID" value="NZ_AJMR01000216.1"/>
</dbReference>
<dbReference type="PANTHER" id="PTHR43124">
    <property type="entry name" value="PURINE EFFLUX PUMP PBUE"/>
    <property type="match status" value="1"/>
</dbReference>
<keyword evidence="7 8" id="KW-0472">Membrane</keyword>
<dbReference type="NCBIfam" id="TIGR00710">
    <property type="entry name" value="efflux_Bcr_CflA"/>
    <property type="match status" value="1"/>
</dbReference>
<evidence type="ECO:0000256" key="5">
    <source>
        <dbReference type="ARBA" id="ARBA00022692"/>
    </source>
</evidence>
<feature type="transmembrane region" description="Helical" evidence="8">
    <location>
        <begin position="12"/>
        <end position="32"/>
    </location>
</feature>
<dbReference type="InterPro" id="IPR004812">
    <property type="entry name" value="Efflux_drug-R_Bcr/CmlA"/>
</dbReference>
<feature type="transmembrane region" description="Helical" evidence="8">
    <location>
        <begin position="347"/>
        <end position="366"/>
    </location>
</feature>
<dbReference type="Gene3D" id="1.20.1720.10">
    <property type="entry name" value="Multidrug resistance protein D"/>
    <property type="match status" value="1"/>
</dbReference>
<feature type="transmembrane region" description="Helical" evidence="8">
    <location>
        <begin position="75"/>
        <end position="93"/>
    </location>
</feature>
<feature type="transmembrane region" description="Helical" evidence="8">
    <location>
        <begin position="162"/>
        <end position="184"/>
    </location>
</feature>
<dbReference type="EMBL" id="AP014862">
    <property type="protein sequence ID" value="BAU75457.1"/>
    <property type="molecule type" value="Genomic_DNA"/>
</dbReference>
<keyword evidence="6 8" id="KW-1133">Transmembrane helix</keyword>
<dbReference type="GO" id="GO:0005886">
    <property type="term" value="C:plasma membrane"/>
    <property type="evidence" value="ECO:0007669"/>
    <property type="project" value="UniProtKB-SubCell"/>
</dbReference>
<evidence type="ECO:0000256" key="6">
    <source>
        <dbReference type="ARBA" id="ARBA00022989"/>
    </source>
</evidence>
<evidence type="ECO:0000256" key="2">
    <source>
        <dbReference type="ARBA" id="ARBA00006236"/>
    </source>
</evidence>
<dbReference type="GO" id="GO:0042910">
    <property type="term" value="F:xenobiotic transmembrane transporter activity"/>
    <property type="evidence" value="ECO:0007669"/>
    <property type="project" value="InterPro"/>
</dbReference>
<organism evidence="10 11">
    <name type="scientific">Metapseudomonas furukawaii</name>
    <name type="common">Pseudomonas furukawaii</name>
    <dbReference type="NCBI Taxonomy" id="1149133"/>
    <lineage>
        <taxon>Bacteria</taxon>
        <taxon>Pseudomonadati</taxon>
        <taxon>Pseudomonadota</taxon>
        <taxon>Gammaproteobacteria</taxon>
        <taxon>Pseudomonadales</taxon>
        <taxon>Pseudomonadaceae</taxon>
        <taxon>Metapseudomonas</taxon>
    </lineage>
</organism>
<protein>
    <recommendedName>
        <fullName evidence="8">Bcr/CflA family efflux transporter</fullName>
    </recommendedName>
</protein>
<evidence type="ECO:0000313" key="10">
    <source>
        <dbReference type="EMBL" id="BAU75457.1"/>
    </source>
</evidence>
<evidence type="ECO:0000256" key="4">
    <source>
        <dbReference type="ARBA" id="ARBA00022475"/>
    </source>
</evidence>
<dbReference type="PANTHER" id="PTHR43124:SF3">
    <property type="entry name" value="CHLORAMPHENICOL EFFLUX PUMP RV0191"/>
    <property type="match status" value="1"/>
</dbReference>
<feature type="transmembrane region" description="Helical" evidence="8">
    <location>
        <begin position="275"/>
        <end position="294"/>
    </location>
</feature>
<dbReference type="CDD" id="cd17320">
    <property type="entry name" value="MFS_MdfA_MDR_like"/>
    <property type="match status" value="1"/>
</dbReference>
<name>A0AAD1C3N4_METFU</name>
<reference evidence="10 11" key="2">
    <citation type="journal article" date="2017" name="Int. J. Syst. Evol. Microbiol.">
        <title>Pseudomonas furukawaii sp. nov., a polychlorinated biphenyl-degrading bacterium isolated from biphenyl-contaminated soil in Japan.</title>
        <authorList>
            <person name="Kimura N."/>
            <person name="Watanabe T."/>
            <person name="Suenaga H."/>
            <person name="Fujihara H."/>
            <person name="Futagami T."/>
            <person name="Goto M."/>
            <person name="Hanada S."/>
            <person name="Hirose J."/>
        </authorList>
    </citation>
    <scope>NUCLEOTIDE SEQUENCE [LARGE SCALE GENOMIC DNA]</scope>
    <source>
        <strain evidence="11">DSM 10086 / NBRC 110670 / KF707</strain>
    </source>
</reference>
<feature type="transmembrane region" description="Helical" evidence="8">
    <location>
        <begin position="214"/>
        <end position="238"/>
    </location>
</feature>
<dbReference type="InterPro" id="IPR020846">
    <property type="entry name" value="MFS_dom"/>
</dbReference>
<dbReference type="GO" id="GO:1990961">
    <property type="term" value="P:xenobiotic detoxification by transmembrane export across the plasma membrane"/>
    <property type="evidence" value="ECO:0007669"/>
    <property type="project" value="InterPro"/>
</dbReference>
<keyword evidence="3 8" id="KW-0813">Transport</keyword>
<feature type="transmembrane region" description="Helical" evidence="8">
    <location>
        <begin position="250"/>
        <end position="268"/>
    </location>
</feature>
<sequence length="422" mass="45394">MISPATARLLPILLAGLAMLGPFTINIYMPSFAQMKAVFDVTDIELQITLSLYFAAFAFMSLWHGAISDSLGRRPVVIVGLVVFALASAGAAAATRIEQIYVCRVLQGVSAGAGIVIGRAVIRDLYEGAAAQRLYALVIMLFALAPAIGPIVGGWLQVHAGWRASFGFLAMFSTTLLVLVIAFLPETLPPSKRHLFSGHALLIGYRQVLANKPFVLWAMTFALMFAGFFIYVLSAPVFLMRHLGLAETDFIWLFGPATAGMMLGSFLAGRYATRFPTGFCIVTGFAIMGLGSLWNLTVSYLAPAAFGWYLPYLFIYTLGMTLIQPTITLLGLDCVPDRRGLGSSLQLFTQTAFNAVLSALIAPLFWHTPLMLATGAALALVLSLGGFALAWTLSVKRNTEFDESLKGRGSLATPIGIDGRIT</sequence>
<evidence type="ECO:0000259" key="9">
    <source>
        <dbReference type="PROSITE" id="PS50850"/>
    </source>
</evidence>
<dbReference type="InterPro" id="IPR036259">
    <property type="entry name" value="MFS_trans_sf"/>
</dbReference>
<dbReference type="KEGG" id="pfuw:KF707C_37690"/>
<dbReference type="Pfam" id="PF07690">
    <property type="entry name" value="MFS_1"/>
    <property type="match status" value="1"/>
</dbReference>
<feature type="domain" description="Major facilitator superfamily (MFS) profile" evidence="9">
    <location>
        <begin position="10"/>
        <end position="400"/>
    </location>
</feature>
<proteinExistence type="inferred from homology"/>
<dbReference type="AlphaFoldDB" id="A0AAD1C3N4"/>
<evidence type="ECO:0000256" key="3">
    <source>
        <dbReference type="ARBA" id="ARBA00022448"/>
    </source>
</evidence>
<evidence type="ECO:0000313" key="11">
    <source>
        <dbReference type="Proteomes" id="UP000218554"/>
    </source>
</evidence>
<feature type="transmembrane region" description="Helical" evidence="8">
    <location>
        <begin position="99"/>
        <end position="122"/>
    </location>
</feature>
<dbReference type="InterPro" id="IPR011701">
    <property type="entry name" value="MFS"/>
</dbReference>
<keyword evidence="8" id="KW-0997">Cell inner membrane</keyword>
<feature type="transmembrane region" description="Helical" evidence="8">
    <location>
        <begin position="134"/>
        <end position="156"/>
    </location>
</feature>
<gene>
    <name evidence="10" type="ORF">KF707C_37690</name>
</gene>
<accession>A0AAD1C3N4</accession>